<reference evidence="1" key="1">
    <citation type="submission" date="2017-02" db="UniProtKB">
        <authorList>
            <consortium name="WormBaseParasite"/>
        </authorList>
    </citation>
    <scope>IDENTIFICATION</scope>
</reference>
<organism evidence="1">
    <name type="scientific">Haemonchus placei</name>
    <name type="common">Barber's pole worm</name>
    <dbReference type="NCBI Taxonomy" id="6290"/>
    <lineage>
        <taxon>Eukaryota</taxon>
        <taxon>Metazoa</taxon>
        <taxon>Ecdysozoa</taxon>
        <taxon>Nematoda</taxon>
        <taxon>Chromadorea</taxon>
        <taxon>Rhabditida</taxon>
        <taxon>Rhabditina</taxon>
        <taxon>Rhabditomorpha</taxon>
        <taxon>Strongyloidea</taxon>
        <taxon>Trichostrongylidae</taxon>
        <taxon>Haemonchus</taxon>
    </lineage>
</organism>
<name>A0A0N4X4U7_HAEPC</name>
<evidence type="ECO:0000313" key="1">
    <source>
        <dbReference type="WBParaSite" id="HPLM_0001938901-mRNA-1"/>
    </source>
</evidence>
<dbReference type="AlphaFoldDB" id="A0A0N4X4U7"/>
<accession>A0A0N4X4U7</accession>
<sequence length="66" mass="7350">LRTAALSKTPLRLGDQASSRMLAEGLAMRTPNECAGVVPIRHELRRAICRAHPRTHDLTHTPRLPM</sequence>
<dbReference type="WBParaSite" id="HPLM_0001938901-mRNA-1">
    <property type="protein sequence ID" value="HPLM_0001938901-mRNA-1"/>
    <property type="gene ID" value="HPLM_0001938901"/>
</dbReference>
<proteinExistence type="predicted"/>
<protein>
    <submittedName>
        <fullName evidence="1">NR LBD domain-containing protein</fullName>
    </submittedName>
</protein>